<evidence type="ECO:0000313" key="2">
    <source>
        <dbReference type="Proteomes" id="UP000829925"/>
    </source>
</evidence>
<gene>
    <name evidence="1" type="ORF">MUN82_08385</name>
</gene>
<evidence type="ECO:0000313" key="1">
    <source>
        <dbReference type="EMBL" id="UOR07105.1"/>
    </source>
</evidence>
<dbReference type="Proteomes" id="UP000829925">
    <property type="component" value="Chromosome"/>
</dbReference>
<proteinExistence type="predicted"/>
<protein>
    <submittedName>
        <fullName evidence="1">Uncharacterized protein</fullName>
    </submittedName>
</protein>
<sequence length="67" mass="7652">MKKLLLLLLAVLLGLVGVLWYQQATHHRLPVSTVIPIIHKSDNPAFEHKRVQAVHTAILHHRPQQLL</sequence>
<organism evidence="1 2">
    <name type="scientific">Hymenobacter aerilatus</name>
    <dbReference type="NCBI Taxonomy" id="2932251"/>
    <lineage>
        <taxon>Bacteria</taxon>
        <taxon>Pseudomonadati</taxon>
        <taxon>Bacteroidota</taxon>
        <taxon>Cytophagia</taxon>
        <taxon>Cytophagales</taxon>
        <taxon>Hymenobacteraceae</taxon>
        <taxon>Hymenobacter</taxon>
    </lineage>
</organism>
<dbReference type="RefSeq" id="WP_245096603.1">
    <property type="nucleotide sequence ID" value="NZ_CP095053.1"/>
</dbReference>
<accession>A0A8T9SZ16</accession>
<dbReference type="EMBL" id="CP095053">
    <property type="protein sequence ID" value="UOR07105.1"/>
    <property type="molecule type" value="Genomic_DNA"/>
</dbReference>
<reference evidence="1 2" key="1">
    <citation type="submission" date="2022-04" db="EMBL/GenBank/DDBJ databases">
        <title>Hymenobacter sp. isolated from the air.</title>
        <authorList>
            <person name="Won M."/>
            <person name="Lee C.-M."/>
            <person name="Woen H.-Y."/>
            <person name="Kwon S.-W."/>
        </authorList>
    </citation>
    <scope>NUCLEOTIDE SEQUENCE [LARGE SCALE GENOMIC DNA]</scope>
    <source>
        <strain evidence="2">5413 J-13</strain>
    </source>
</reference>
<keyword evidence="2" id="KW-1185">Reference proteome</keyword>
<dbReference type="KEGG" id="haei:MUN82_08385"/>
<dbReference type="AlphaFoldDB" id="A0A8T9SZ16"/>
<name>A0A8T9SZ16_9BACT</name>